<gene>
    <name evidence="2" type="ORF">FYJ51_07915</name>
</gene>
<dbReference type="SUPFAM" id="SSF55031">
    <property type="entry name" value="Bacterial exopeptidase dimerisation domain"/>
    <property type="match status" value="1"/>
</dbReference>
<dbReference type="RefSeq" id="WP_154504802.1">
    <property type="nucleotide sequence ID" value="NZ_VUMN01000017.1"/>
</dbReference>
<dbReference type="SUPFAM" id="SSF53187">
    <property type="entry name" value="Zn-dependent exopeptidases"/>
    <property type="match status" value="1"/>
</dbReference>
<dbReference type="NCBIfam" id="TIGR01891">
    <property type="entry name" value="amidohydrolases"/>
    <property type="match status" value="1"/>
</dbReference>
<dbReference type="PANTHER" id="PTHR30575:SF0">
    <property type="entry name" value="XAA-ARG DIPEPTIDASE"/>
    <property type="match status" value="1"/>
</dbReference>
<dbReference type="Gene3D" id="3.30.70.360">
    <property type="match status" value="1"/>
</dbReference>
<dbReference type="Proteomes" id="UP000461880">
    <property type="component" value="Unassembled WGS sequence"/>
</dbReference>
<dbReference type="GO" id="GO:0016805">
    <property type="term" value="F:dipeptidase activity"/>
    <property type="evidence" value="ECO:0007669"/>
    <property type="project" value="TreeGrafter"/>
</dbReference>
<dbReference type="InterPro" id="IPR052030">
    <property type="entry name" value="Peptidase_M20/M20A_hydrolases"/>
</dbReference>
<dbReference type="Gene3D" id="3.40.630.10">
    <property type="entry name" value="Zn peptidases"/>
    <property type="match status" value="2"/>
</dbReference>
<dbReference type="GO" id="GO:0071713">
    <property type="term" value="F:para-aminobenzoyl-glutamate hydrolase activity"/>
    <property type="evidence" value="ECO:0007669"/>
    <property type="project" value="TreeGrafter"/>
</dbReference>
<dbReference type="FunFam" id="3.30.70.360:FF:000004">
    <property type="entry name" value="Peptidase M20 domain-containing protein 2"/>
    <property type="match status" value="1"/>
</dbReference>
<dbReference type="AlphaFoldDB" id="A0A7X2TGL1"/>
<accession>A0A7X2TGL1</accession>
<dbReference type="GO" id="GO:0005737">
    <property type="term" value="C:cytoplasm"/>
    <property type="evidence" value="ECO:0007669"/>
    <property type="project" value="TreeGrafter"/>
</dbReference>
<comment type="caution">
    <text evidence="2">The sequence shown here is derived from an EMBL/GenBank/DDBJ whole genome shotgun (WGS) entry which is preliminary data.</text>
</comment>
<evidence type="ECO:0000259" key="1">
    <source>
        <dbReference type="Pfam" id="PF07687"/>
    </source>
</evidence>
<reference evidence="2 3" key="1">
    <citation type="submission" date="2019-08" db="EMBL/GenBank/DDBJ databases">
        <title>In-depth cultivation of the pig gut microbiome towards novel bacterial diversity and tailored functional studies.</title>
        <authorList>
            <person name="Wylensek D."/>
            <person name="Hitch T.C.A."/>
            <person name="Clavel T."/>
        </authorList>
    </citation>
    <scope>NUCLEOTIDE SEQUENCE [LARGE SCALE GENOMIC DNA]</scope>
    <source>
        <strain evidence="2 3">Oil+RF-744-GAM-WT-6</strain>
    </source>
</reference>
<dbReference type="Pfam" id="PF07687">
    <property type="entry name" value="M20_dimer"/>
    <property type="match status" value="1"/>
</dbReference>
<dbReference type="InterPro" id="IPR017439">
    <property type="entry name" value="Amidohydrolase"/>
</dbReference>
<evidence type="ECO:0000313" key="3">
    <source>
        <dbReference type="Proteomes" id="UP000461880"/>
    </source>
</evidence>
<dbReference type="GO" id="GO:0046657">
    <property type="term" value="P:folic acid catabolic process"/>
    <property type="evidence" value="ECO:0007669"/>
    <property type="project" value="TreeGrafter"/>
</dbReference>
<keyword evidence="2" id="KW-0378">Hydrolase</keyword>
<dbReference type="InterPro" id="IPR017145">
    <property type="entry name" value="Aminobenzoyl-glu_utiliz_pB"/>
</dbReference>
<evidence type="ECO:0000313" key="2">
    <source>
        <dbReference type="EMBL" id="MSS58833.1"/>
    </source>
</evidence>
<feature type="domain" description="Peptidase M20 dimerisation" evidence="1">
    <location>
        <begin position="176"/>
        <end position="267"/>
    </location>
</feature>
<dbReference type="EMBL" id="VUMN01000017">
    <property type="protein sequence ID" value="MSS58833.1"/>
    <property type="molecule type" value="Genomic_DNA"/>
</dbReference>
<organism evidence="2 3">
    <name type="scientific">Stecheria intestinalis</name>
    <dbReference type="NCBI Taxonomy" id="2606630"/>
    <lineage>
        <taxon>Bacteria</taxon>
        <taxon>Bacillati</taxon>
        <taxon>Bacillota</taxon>
        <taxon>Erysipelotrichia</taxon>
        <taxon>Erysipelotrichales</taxon>
        <taxon>Erysipelotrichaceae</taxon>
        <taxon>Stecheria</taxon>
    </lineage>
</organism>
<proteinExistence type="predicted"/>
<dbReference type="InterPro" id="IPR011650">
    <property type="entry name" value="Peptidase_M20_dimer"/>
</dbReference>
<dbReference type="PIRSF" id="PIRSF037227">
    <property type="entry name" value="Aminobenzoyl-glu_utiliz_pB"/>
    <property type="match status" value="1"/>
</dbReference>
<dbReference type="PANTHER" id="PTHR30575">
    <property type="entry name" value="PEPTIDASE M20"/>
    <property type="match status" value="1"/>
</dbReference>
<name>A0A7X2TGL1_9FIRM</name>
<dbReference type="InterPro" id="IPR036264">
    <property type="entry name" value="Bact_exopeptidase_dim_dom"/>
</dbReference>
<keyword evidence="3" id="KW-1185">Reference proteome</keyword>
<protein>
    <submittedName>
        <fullName evidence="2">Amidohydrolase</fullName>
    </submittedName>
</protein>
<sequence>MNNPYTEDLKKLARFVYSHPEPGFSEVESSNAQIEYLKSQGFAVETDLCHTHTGYRASYGSGHPVIALLGEFDALYGLGQKPDVPEPCPDGKPMGHGCGHHMLGTAVIGAGLLIRDYLKEKGIPGTVQIYGCPGEEAGSGKAYMARDGAFDGVDLAFSYHPSVFHQVCTGSSQSCISANFRFHGVAAHAAGEPQNGRSALDAVELMDVGANYLREHMESTDRIHYAITNTGGSSPNVVQAEAEVKYLIRSTNNRKCLALYDRVKKIAQGAALMTETSVDILFDEGLSNTIVNFTLEDVLADAFRKAGAPVYTKEDLAYAKKFYDTWKEPYTLDQIPYPVKDKQKLLESEKTSVIDDYFVETIHSDRCEMGSTDVGDVSYVVPTATLNTACYSYGANAHSWQWVAEGASEIAMKGMLKGSEVLALAAESLYEYPETVEAAKKEFAERTKDDAYQCLIPKDVMPHQILM</sequence>